<sequence>MELISFLLAIVAFSSFVHAQQYMGDFINNSLPIVPGAEITFFRIPDPAGKNKNLTLINYYSHGTDGNRIVESKIQRAIIVIHGLNRDPGTYESNALSALYQITNPDISFDTVAVIAPYFPNGDDKNVGYPWNAGAAAGLGSYTNALVWPGSQWSAGGNAQYPNAQKGTISSYYVLDTLIKYFDDKTLFPNVKQIVVAGHSLGAQTVQRYAAIGKQLNTKSPISYWVANPNSYVWMNTTRPFDTSSCPTYDTYREGYTNFTTYPMTYATDLVAQGRAAILSNFNSKAVAYARGLLDLGDDSSSCAPFTTGGNRNERFFNFIKTFPPSCTNPSGTNCDTIDLINVGHDSGQMMASPAGQARLFLDNFYGNGSRAYDFGYPRQQIGDDPFPDPAQNGSITVVNNGTYAGNMTYFGCWSDQDPASLPYFAYDNSSNTIEVCTATCNSLGYSIAGVEYSSQCFCGNTLTYKAQQVIDSSCNFQCSGNTNETCGGFSRMSVFSRGTPAQYTPPKNLAAVGPYQYSSCVLEVPGRALTAAATTSDSLTVESCAAFCSGYKYFATEYKSECYCGDVLQSGANVTSSGDCGLTCSGNPLEICGGANRLSLYTLGSGSSVPATSSTISISTIKTTSSATPSASPVVCPASNNTIVGSNGGYWLVECQLDHYGGDMGYVAVTSLQACIDACATTQGCIDVSLSGTACYMKNALGQGNINTGVNGARYIGNVSTTLSSAISSTSAIVTSTTSSTSFAVLSSSTPISSSAVMISTGTSSISISATAAPTPISCPSANSTIDNAFNQKTFLIECGIDHYAGDMGMVYVSDFLGCINACANATGCVDVSLSGQACYLKNSVGGPNNNGVWGARLVTVTSSASSISTTVTTIPVLSTSSITTSSTASTSSKMITTSTASSTSTTTSSTIATIVTSSTAAATSSLTITTSSATSTTVVTTTTSAAYSSVSGYAYPTLTSGFQYVGCYTDGGTRAFTYSNGSSSSTTPQGCAQTCRALGYRYAGTEYSSECWCDNYLTSAKASDTDCANTCSGDAKQNCGGGYRLSVTQDINWKQTLFTRQKYSSWNVVGCYQDNVNSRVLGSVVTVVGGNSNTTIANCLTACAASGYKYCGAEYASECYGSSTAPTTSVLSGDPLAAGCNYACAANSTEACGGSSKITIYINNGTVV</sequence>
<name>A0A6H0XRX2_9PEZI</name>
<feature type="domain" description="WSC" evidence="2">
    <location>
        <begin position="1067"/>
        <end position="1166"/>
    </location>
</feature>
<evidence type="ECO:0000259" key="2">
    <source>
        <dbReference type="PROSITE" id="PS51212"/>
    </source>
</evidence>
<feature type="domain" description="WSC" evidence="2">
    <location>
        <begin position="963"/>
        <end position="1053"/>
    </location>
</feature>
<accession>A0A6H0XRX2</accession>
<evidence type="ECO:0000313" key="3">
    <source>
        <dbReference type="EMBL" id="QIW97506.1"/>
    </source>
</evidence>
<dbReference type="Gene3D" id="3.40.50.1820">
    <property type="entry name" value="alpha/beta hydrolase"/>
    <property type="match status" value="1"/>
</dbReference>
<dbReference type="PANTHER" id="PTHR35560:SF3">
    <property type="entry name" value="PEPTIDASE S9 PROLYL OLIGOPEPTIDASE CATALYTIC DOMAIN-CONTAINING PROTEIN"/>
    <property type="match status" value="1"/>
</dbReference>
<organism evidence="3 4">
    <name type="scientific">Peltaster fructicola</name>
    <dbReference type="NCBI Taxonomy" id="286661"/>
    <lineage>
        <taxon>Eukaryota</taxon>
        <taxon>Fungi</taxon>
        <taxon>Dikarya</taxon>
        <taxon>Ascomycota</taxon>
        <taxon>Pezizomycotina</taxon>
        <taxon>Dothideomycetes</taxon>
        <taxon>Dothideomycetes incertae sedis</taxon>
        <taxon>Peltaster</taxon>
    </lineage>
</organism>
<dbReference type="PROSITE" id="PS51212">
    <property type="entry name" value="WSC"/>
    <property type="match status" value="4"/>
</dbReference>
<dbReference type="AlphaFoldDB" id="A0A6H0XRX2"/>
<dbReference type="InterPro" id="IPR002889">
    <property type="entry name" value="WSC_carb-bd"/>
</dbReference>
<dbReference type="Proteomes" id="UP000503462">
    <property type="component" value="Chromosome 2"/>
</dbReference>
<dbReference type="SUPFAM" id="SSF53474">
    <property type="entry name" value="alpha/beta-Hydrolases"/>
    <property type="match status" value="1"/>
</dbReference>
<dbReference type="PANTHER" id="PTHR35560">
    <property type="entry name" value="BLL0132 PROTEIN"/>
    <property type="match status" value="1"/>
</dbReference>
<protein>
    <recommendedName>
        <fullName evidence="2">WSC domain-containing protein</fullName>
    </recommendedName>
</protein>
<feature type="domain" description="WSC" evidence="2">
    <location>
        <begin position="407"/>
        <end position="499"/>
    </location>
</feature>
<gene>
    <name evidence="3" type="ORF">AMS68_003024</name>
</gene>
<dbReference type="EMBL" id="CP051140">
    <property type="protein sequence ID" value="QIW97506.1"/>
    <property type="molecule type" value="Genomic_DNA"/>
</dbReference>
<keyword evidence="4" id="KW-1185">Reference proteome</keyword>
<dbReference type="SMART" id="SM00321">
    <property type="entry name" value="WSC"/>
    <property type="match status" value="4"/>
</dbReference>
<dbReference type="InterPro" id="IPR029058">
    <property type="entry name" value="AB_hydrolase_fold"/>
</dbReference>
<feature type="chain" id="PRO_5026208760" description="WSC domain-containing protein" evidence="1">
    <location>
        <begin position="20"/>
        <end position="1170"/>
    </location>
</feature>
<evidence type="ECO:0000313" key="4">
    <source>
        <dbReference type="Proteomes" id="UP000503462"/>
    </source>
</evidence>
<feature type="domain" description="WSC" evidence="2">
    <location>
        <begin position="515"/>
        <end position="605"/>
    </location>
</feature>
<evidence type="ECO:0000256" key="1">
    <source>
        <dbReference type="SAM" id="SignalP"/>
    </source>
</evidence>
<dbReference type="OrthoDB" id="2019572at2759"/>
<reference evidence="3 4" key="1">
    <citation type="journal article" date="2016" name="Sci. Rep.">
        <title>Peltaster fructicola genome reveals evolution from an invasive phytopathogen to an ectophytic parasite.</title>
        <authorList>
            <person name="Xu C."/>
            <person name="Chen H."/>
            <person name="Gleason M.L."/>
            <person name="Xu J.R."/>
            <person name="Liu H."/>
            <person name="Zhang R."/>
            <person name="Sun G."/>
        </authorList>
    </citation>
    <scope>NUCLEOTIDE SEQUENCE [LARGE SCALE GENOMIC DNA]</scope>
    <source>
        <strain evidence="3 4">LNHT1506</strain>
    </source>
</reference>
<dbReference type="Pfam" id="PF01822">
    <property type="entry name" value="WSC"/>
    <property type="match status" value="4"/>
</dbReference>
<feature type="signal peptide" evidence="1">
    <location>
        <begin position="1"/>
        <end position="19"/>
    </location>
</feature>
<keyword evidence="1" id="KW-0732">Signal</keyword>
<proteinExistence type="predicted"/>